<evidence type="ECO:0000313" key="2">
    <source>
        <dbReference type="EMBL" id="GBG82961.1"/>
    </source>
</evidence>
<dbReference type="EMBL" id="BFEA01000423">
    <property type="protein sequence ID" value="GBG82961.1"/>
    <property type="molecule type" value="Genomic_DNA"/>
</dbReference>
<evidence type="ECO:0000313" key="3">
    <source>
        <dbReference type="Proteomes" id="UP000265515"/>
    </source>
</evidence>
<reference evidence="2 3" key="1">
    <citation type="journal article" date="2018" name="Cell">
        <title>The Chara Genome: Secondary Complexity and Implications for Plant Terrestrialization.</title>
        <authorList>
            <person name="Nishiyama T."/>
            <person name="Sakayama H."/>
            <person name="Vries J.D."/>
            <person name="Buschmann H."/>
            <person name="Saint-Marcoux D."/>
            <person name="Ullrich K.K."/>
            <person name="Haas F.B."/>
            <person name="Vanderstraeten L."/>
            <person name="Becker D."/>
            <person name="Lang D."/>
            <person name="Vosolsobe S."/>
            <person name="Rombauts S."/>
            <person name="Wilhelmsson P.K.I."/>
            <person name="Janitza P."/>
            <person name="Kern R."/>
            <person name="Heyl A."/>
            <person name="Rumpler F."/>
            <person name="Villalobos L.I.A.C."/>
            <person name="Clay J.M."/>
            <person name="Skokan R."/>
            <person name="Toyoda A."/>
            <person name="Suzuki Y."/>
            <person name="Kagoshima H."/>
            <person name="Schijlen E."/>
            <person name="Tajeshwar N."/>
            <person name="Catarino B."/>
            <person name="Hetherington A.J."/>
            <person name="Saltykova A."/>
            <person name="Bonnot C."/>
            <person name="Breuninger H."/>
            <person name="Symeonidi A."/>
            <person name="Radhakrishnan G.V."/>
            <person name="Van Nieuwerburgh F."/>
            <person name="Deforce D."/>
            <person name="Chang C."/>
            <person name="Karol K.G."/>
            <person name="Hedrich R."/>
            <person name="Ulvskov P."/>
            <person name="Glockner G."/>
            <person name="Delwiche C.F."/>
            <person name="Petrasek J."/>
            <person name="Van de Peer Y."/>
            <person name="Friml J."/>
            <person name="Beilby M."/>
            <person name="Dolan L."/>
            <person name="Kohara Y."/>
            <person name="Sugano S."/>
            <person name="Fujiyama A."/>
            <person name="Delaux P.-M."/>
            <person name="Quint M."/>
            <person name="TheiBen G."/>
            <person name="Hagemann M."/>
            <person name="Harholt J."/>
            <person name="Dunand C."/>
            <person name="Zachgo S."/>
            <person name="Langdale J."/>
            <person name="Maumus F."/>
            <person name="Straeten D.V.D."/>
            <person name="Gould S.B."/>
            <person name="Rensing S.A."/>
        </authorList>
    </citation>
    <scope>NUCLEOTIDE SEQUENCE [LARGE SCALE GENOMIC DNA]</scope>
    <source>
        <strain evidence="2 3">S276</strain>
    </source>
</reference>
<dbReference type="Proteomes" id="UP000265515">
    <property type="component" value="Unassembled WGS sequence"/>
</dbReference>
<accession>A0A388LL37</accession>
<keyword evidence="3" id="KW-1185">Reference proteome</keyword>
<feature type="region of interest" description="Disordered" evidence="1">
    <location>
        <begin position="1"/>
        <end position="24"/>
    </location>
</feature>
<protein>
    <submittedName>
        <fullName evidence="2">Uncharacterized protein</fullName>
    </submittedName>
</protein>
<name>A0A388LL37_CHABU</name>
<proteinExistence type="predicted"/>
<dbReference type="AlphaFoldDB" id="A0A388LL37"/>
<evidence type="ECO:0000256" key="1">
    <source>
        <dbReference type="SAM" id="MobiDB-lite"/>
    </source>
</evidence>
<comment type="caution">
    <text evidence="2">The sequence shown here is derived from an EMBL/GenBank/DDBJ whole genome shotgun (WGS) entry which is preliminary data.</text>
</comment>
<sequence length="71" mass="7769">MDAAPCRGRVSSTGPPVQDEKMELDRREDACGQLLLREARGCMDAAEDRRGYILPNGSISIADETDRCDSP</sequence>
<organism evidence="2 3">
    <name type="scientific">Chara braunii</name>
    <name type="common">Braun's stonewort</name>
    <dbReference type="NCBI Taxonomy" id="69332"/>
    <lineage>
        <taxon>Eukaryota</taxon>
        <taxon>Viridiplantae</taxon>
        <taxon>Streptophyta</taxon>
        <taxon>Charophyceae</taxon>
        <taxon>Charales</taxon>
        <taxon>Characeae</taxon>
        <taxon>Chara</taxon>
    </lineage>
</organism>
<gene>
    <name evidence="2" type="ORF">CBR_g36487</name>
</gene>
<dbReference type="Gramene" id="GBG82961">
    <property type="protein sequence ID" value="GBG82961"/>
    <property type="gene ID" value="CBR_g36487"/>
</dbReference>